<keyword evidence="4 6" id="KW-0496">Mitochondrion</keyword>
<proteinExistence type="inferred from homology"/>
<keyword evidence="8" id="KW-1185">Reference proteome</keyword>
<gene>
    <name evidence="7" type="ORF">KLDO_g4460A</name>
</gene>
<evidence type="ECO:0000313" key="8">
    <source>
        <dbReference type="Proteomes" id="UP000031516"/>
    </source>
</evidence>
<dbReference type="OrthoDB" id="4066262at2759"/>
<dbReference type="EMBL" id="CCBQ010000047">
    <property type="protein sequence ID" value="CDO96250.1"/>
    <property type="molecule type" value="Genomic_DNA"/>
</dbReference>
<organism evidence="7 8">
    <name type="scientific">Kluyveromyces dobzhanskii CBS 2104</name>
    <dbReference type="NCBI Taxonomy" id="1427455"/>
    <lineage>
        <taxon>Eukaryota</taxon>
        <taxon>Fungi</taxon>
        <taxon>Dikarya</taxon>
        <taxon>Ascomycota</taxon>
        <taxon>Saccharomycotina</taxon>
        <taxon>Saccharomycetes</taxon>
        <taxon>Saccharomycetales</taxon>
        <taxon>Saccharomycetaceae</taxon>
        <taxon>Kluyveromyces</taxon>
    </lineage>
</organism>
<accession>A0A0A8LBK8</accession>
<comment type="similarity">
    <text evidence="2 6">Belongs to the GEP5 family.</text>
</comment>
<dbReference type="GO" id="GO:0005739">
    <property type="term" value="C:mitochondrion"/>
    <property type="evidence" value="ECO:0007669"/>
    <property type="project" value="UniProtKB-SubCell"/>
</dbReference>
<evidence type="ECO:0000313" key="7">
    <source>
        <dbReference type="EMBL" id="CDO96250.1"/>
    </source>
</evidence>
<sequence length="305" mass="35649">MRARLLRTSKLYKNLHPVTKDAISKLVTCPENKQHEAWRRLDSFNENPSRKTLEKLIFSVHYHLLNKPPHHIQILSENRNEIAKFWPYETSRSILEIDNQTTQSQSMLWSRNSKEALSSVSFERHQWLKPDMRHVANEELIKKITQVEELQSIRPTDNFRIPEDSIKEALRLIFQHYYFLKTNPKLCLTKKLKAPIVEIGVKPDGFDIADVRINKLFEKKVLHVTRLLSTQNPALSEDAEAILMRIMSDPDLNRPTKRLYKSVTSRSYTFKDGKFEISELARDGFVLETSNSDPTLTNVGEDEHE</sequence>
<evidence type="ECO:0000256" key="5">
    <source>
        <dbReference type="ARBA" id="ARBA00025061"/>
    </source>
</evidence>
<comment type="subcellular location">
    <subcellularLocation>
        <location evidence="1 6">Mitochondrion</location>
    </subcellularLocation>
</comment>
<evidence type="ECO:0000256" key="3">
    <source>
        <dbReference type="ARBA" id="ARBA00018341"/>
    </source>
</evidence>
<evidence type="ECO:0000256" key="4">
    <source>
        <dbReference type="ARBA" id="ARBA00023128"/>
    </source>
</evidence>
<dbReference type="Pfam" id="PF17053">
    <property type="entry name" value="GEP5"/>
    <property type="match status" value="1"/>
</dbReference>
<comment type="function">
    <text evidence="5 6">Essential for respiratory growth and required for maintenance of mtDNA. Required for cell survival in the absence of prohibitins.</text>
</comment>
<evidence type="ECO:0000256" key="2">
    <source>
        <dbReference type="ARBA" id="ARBA00008036"/>
    </source>
</evidence>
<dbReference type="Proteomes" id="UP000031516">
    <property type="component" value="Unassembled WGS sequence"/>
</dbReference>
<name>A0A0A8LBK8_9SACH</name>
<evidence type="ECO:0000256" key="1">
    <source>
        <dbReference type="ARBA" id="ARBA00004173"/>
    </source>
</evidence>
<dbReference type="AlphaFoldDB" id="A0A0A8LBK8"/>
<comment type="caution">
    <text evidence="7">The sequence shown here is derived from an EMBL/GenBank/DDBJ whole genome shotgun (WGS) entry which is preliminary data.</text>
</comment>
<dbReference type="InterPro" id="IPR031455">
    <property type="entry name" value="Gep5"/>
</dbReference>
<evidence type="ECO:0000256" key="6">
    <source>
        <dbReference type="RuleBase" id="RU363007"/>
    </source>
</evidence>
<reference evidence="7 8" key="1">
    <citation type="submission" date="2014-03" db="EMBL/GenBank/DDBJ databases">
        <title>The genome of Kluyveromyces dobzhanskii.</title>
        <authorList>
            <person name="Nystedt B."/>
            <person name="Astrom S."/>
        </authorList>
    </citation>
    <scope>NUCLEOTIDE SEQUENCE [LARGE SCALE GENOMIC DNA]</scope>
    <source>
        <strain evidence="7 8">CBS 2104</strain>
    </source>
</reference>
<protein>
    <recommendedName>
        <fullName evidence="3 6">Genetic interactor of prohibitin 5, mitochondrial</fullName>
    </recommendedName>
</protein>